<dbReference type="AlphaFoldDB" id="A0A4Y9QTT4"/>
<sequence>MNFKLTQTSKIYLVCPANHATGGTEVIHQLANKLTSLGFSNTKIYYLNQTHTNPVHENFLKYNTHHTNYIVDRGENLLIVPEIYTDFLYRYHRIQKSIWWLSVDNYLIKRKLNFSFFHLVKKSIRNRKVFLPKKIFTFQSKDSGKILHLYQSEYAKSFLVKNNISIQKKALSDYLNTVFINESLKYSFKKDNILYNPSKGFEFTKKIISKRPDLNWFPIQNMRPQEVQDILSISKIYIDFGHHPGKDRLPREAALSGCCIITGKKGAAANKNDISIPEEYKFDEKTVSLASIISKIEDCLQNYSLRVKDFTEYCENIKKEEQVFEESVRKIFLSEDFHSQDQNQ</sequence>
<dbReference type="OrthoDB" id="6400528at2"/>
<gene>
    <name evidence="1" type="ORF">E4S40_11150</name>
</gene>
<dbReference type="EMBL" id="SPSB01000003">
    <property type="protein sequence ID" value="TFV94566.1"/>
    <property type="molecule type" value="Genomic_DNA"/>
</dbReference>
<dbReference type="Proteomes" id="UP000297647">
    <property type="component" value="Unassembled WGS sequence"/>
</dbReference>
<protein>
    <recommendedName>
        <fullName evidence="3">Glycosyltransferase family 1 protein</fullName>
    </recommendedName>
</protein>
<evidence type="ECO:0000313" key="1">
    <source>
        <dbReference type="EMBL" id="TFV94566.1"/>
    </source>
</evidence>
<proteinExistence type="predicted"/>
<dbReference type="RefSeq" id="WP_135074021.1">
    <property type="nucleotide sequence ID" value="NZ_SPSB01000003.1"/>
</dbReference>
<keyword evidence="2" id="KW-1185">Reference proteome</keyword>
<accession>A0A4Y9QTT4</accession>
<name>A0A4Y9QTT4_9BACT</name>
<comment type="caution">
    <text evidence="1">The sequence shown here is derived from an EMBL/GenBank/DDBJ whole genome shotgun (WGS) entry which is preliminary data.</text>
</comment>
<evidence type="ECO:0008006" key="3">
    <source>
        <dbReference type="Google" id="ProtNLM"/>
    </source>
</evidence>
<evidence type="ECO:0000313" key="2">
    <source>
        <dbReference type="Proteomes" id="UP000297647"/>
    </source>
</evidence>
<organism evidence="1 2">
    <name type="scientific">Algoriphagus kandeliae</name>
    <dbReference type="NCBI Taxonomy" id="2562278"/>
    <lineage>
        <taxon>Bacteria</taxon>
        <taxon>Pseudomonadati</taxon>
        <taxon>Bacteroidota</taxon>
        <taxon>Cytophagia</taxon>
        <taxon>Cytophagales</taxon>
        <taxon>Cyclobacteriaceae</taxon>
        <taxon>Algoriphagus</taxon>
    </lineage>
</organism>
<reference evidence="1 2" key="1">
    <citation type="submission" date="2019-03" db="EMBL/GenBank/DDBJ databases">
        <title>Algoriphagus sp. nov, a new strain isolated from root system soil of mangrove plant Kandelia.</title>
        <authorList>
            <person name="Yin Q."/>
            <person name="Wang K."/>
            <person name="Song Z."/>
        </authorList>
    </citation>
    <scope>NUCLEOTIDE SEQUENCE [LARGE SCALE GENOMIC DNA]</scope>
    <source>
        <strain evidence="1 2">XY-J91</strain>
    </source>
</reference>